<name>A0A7C8VEU0_ORBOL</name>
<gene>
    <name evidence="1" type="ORF">TWF970_003848</name>
</gene>
<accession>A0A7C8VEU0</accession>
<protein>
    <submittedName>
        <fullName evidence="1">Uncharacterized protein</fullName>
    </submittedName>
</protein>
<sequence length="82" mass="9076">MSGNTWSLFGTTQLPHELLNTTKILKLSPQPPKKGPHISNAKSHYQENGIISCEEAESFKVENAALEVAAAQKPSRYYTPSY</sequence>
<proteinExistence type="predicted"/>
<evidence type="ECO:0000313" key="2">
    <source>
        <dbReference type="Proteomes" id="UP000474640"/>
    </source>
</evidence>
<dbReference type="EMBL" id="JAABOJ010000020">
    <property type="protein sequence ID" value="KAF3279821.1"/>
    <property type="molecule type" value="Genomic_DNA"/>
</dbReference>
<dbReference type="Proteomes" id="UP000474640">
    <property type="component" value="Unassembled WGS sequence"/>
</dbReference>
<dbReference type="AlphaFoldDB" id="A0A7C8VEU0"/>
<reference evidence="1 2" key="1">
    <citation type="submission" date="2020-01" db="EMBL/GenBank/DDBJ databases">
        <authorList>
            <person name="Palmer J.M."/>
        </authorList>
    </citation>
    <scope>NUCLEOTIDE SEQUENCE [LARGE SCALE GENOMIC DNA]</scope>
    <source>
        <strain evidence="1 2">TWF970</strain>
    </source>
</reference>
<organism evidence="1 2">
    <name type="scientific">Orbilia oligospora</name>
    <name type="common">Nematode-trapping fungus</name>
    <name type="synonym">Arthrobotrys oligospora</name>
    <dbReference type="NCBI Taxonomy" id="2813651"/>
    <lineage>
        <taxon>Eukaryota</taxon>
        <taxon>Fungi</taxon>
        <taxon>Dikarya</taxon>
        <taxon>Ascomycota</taxon>
        <taxon>Pezizomycotina</taxon>
        <taxon>Orbiliomycetes</taxon>
        <taxon>Orbiliales</taxon>
        <taxon>Orbiliaceae</taxon>
        <taxon>Orbilia</taxon>
    </lineage>
</organism>
<comment type="caution">
    <text evidence="1">The sequence shown here is derived from an EMBL/GenBank/DDBJ whole genome shotgun (WGS) entry which is preliminary data.</text>
</comment>
<evidence type="ECO:0000313" key="1">
    <source>
        <dbReference type="EMBL" id="KAF3279821.1"/>
    </source>
</evidence>